<evidence type="ECO:0000313" key="2">
    <source>
        <dbReference type="EMBL" id="QLY28342.1"/>
    </source>
</evidence>
<keyword evidence="3" id="KW-1185">Reference proteome</keyword>
<feature type="domain" description="Metallo-beta-lactamase" evidence="1">
    <location>
        <begin position="21"/>
        <end position="182"/>
    </location>
</feature>
<accession>A0A7D6V8N5</accession>
<dbReference type="PANTHER" id="PTHR42773:SF1">
    <property type="entry name" value="METALLO-BETA-LACTAMASE FAMILY PROTEIN"/>
    <property type="match status" value="1"/>
</dbReference>
<dbReference type="Gene3D" id="3.60.15.10">
    <property type="entry name" value="Ribonuclease Z/Hydroxyacylglutathione hydrolase-like"/>
    <property type="match status" value="1"/>
</dbReference>
<sequence length="215" mass="23311">MRQIAPDLWVTDAQNPAPGLYTHAYLWTRPDGNILFYNTTLPAEIDHIAELGGAAHQYLSHQDEITSTLATLAERFGTKLHIHAVETPLVTATTVDDAFTGRHTGVGGLEVIPAPGHTPGSTVYLAEISGRRYLFTGDTILRGEQGDWWAGYLEGYSDRDALLASLDLLATLTPQVILSSAVMDGTDYTDLGDRPWADAVEEARRALRNGAAIVP</sequence>
<dbReference type="AlphaFoldDB" id="A0A7D6V8N5"/>
<dbReference type="InterPro" id="IPR001279">
    <property type="entry name" value="Metallo-B-lactamas"/>
</dbReference>
<protein>
    <submittedName>
        <fullName evidence="2">MBL fold metallo-hydrolase</fullName>
    </submittedName>
</protein>
<dbReference type="Proteomes" id="UP000515512">
    <property type="component" value="Chromosome"/>
</dbReference>
<evidence type="ECO:0000259" key="1">
    <source>
        <dbReference type="SMART" id="SM00849"/>
    </source>
</evidence>
<dbReference type="KEGG" id="nhu:H0264_23525"/>
<reference evidence="2 3" key="1">
    <citation type="submission" date="2020-07" db="EMBL/GenBank/DDBJ databases">
        <authorList>
            <person name="Zhuang K."/>
            <person name="Ran Y."/>
        </authorList>
    </citation>
    <scope>NUCLEOTIDE SEQUENCE [LARGE SCALE GENOMIC DNA]</scope>
    <source>
        <strain evidence="2 3">WCH-YHL-001</strain>
    </source>
</reference>
<name>A0A7D6V8N5_9NOCA</name>
<gene>
    <name evidence="2" type="ORF">H0264_23525</name>
</gene>
<dbReference type="InterPro" id="IPR036866">
    <property type="entry name" value="RibonucZ/Hydroxyglut_hydro"/>
</dbReference>
<dbReference type="PANTHER" id="PTHR42773">
    <property type="entry name" value="METALLO-BETA-LACTAMASE-RELATED"/>
    <property type="match status" value="1"/>
</dbReference>
<proteinExistence type="predicted"/>
<dbReference type="SMART" id="SM00849">
    <property type="entry name" value="Lactamase_B"/>
    <property type="match status" value="1"/>
</dbReference>
<organism evidence="2 3">
    <name type="scientific">Nocardia huaxiensis</name>
    <dbReference type="NCBI Taxonomy" id="2755382"/>
    <lineage>
        <taxon>Bacteria</taxon>
        <taxon>Bacillati</taxon>
        <taxon>Actinomycetota</taxon>
        <taxon>Actinomycetes</taxon>
        <taxon>Mycobacteriales</taxon>
        <taxon>Nocardiaceae</taxon>
        <taxon>Nocardia</taxon>
    </lineage>
</organism>
<dbReference type="Pfam" id="PF00753">
    <property type="entry name" value="Lactamase_B"/>
    <property type="match status" value="1"/>
</dbReference>
<dbReference type="EMBL" id="CP059399">
    <property type="protein sequence ID" value="QLY28342.1"/>
    <property type="molecule type" value="Genomic_DNA"/>
</dbReference>
<dbReference type="GO" id="GO:0016787">
    <property type="term" value="F:hydrolase activity"/>
    <property type="evidence" value="ECO:0007669"/>
    <property type="project" value="UniProtKB-KW"/>
</dbReference>
<evidence type="ECO:0000313" key="3">
    <source>
        <dbReference type="Proteomes" id="UP000515512"/>
    </source>
</evidence>
<keyword evidence="2" id="KW-0378">Hydrolase</keyword>
<dbReference type="SUPFAM" id="SSF56281">
    <property type="entry name" value="Metallo-hydrolase/oxidoreductase"/>
    <property type="match status" value="1"/>
</dbReference>
<dbReference type="RefSeq" id="WP_181579550.1">
    <property type="nucleotide sequence ID" value="NZ_CP059399.1"/>
</dbReference>